<evidence type="ECO:0008006" key="3">
    <source>
        <dbReference type="Google" id="ProtNLM"/>
    </source>
</evidence>
<accession>A0A1H2VVR6</accession>
<dbReference type="RefSeq" id="WP_092568543.1">
    <property type="nucleotide sequence ID" value="NZ_BMXH01000002.1"/>
</dbReference>
<organism evidence="1 2">
    <name type="scientific">Aidingimonas halophila</name>
    <dbReference type="NCBI Taxonomy" id="574349"/>
    <lineage>
        <taxon>Bacteria</taxon>
        <taxon>Pseudomonadati</taxon>
        <taxon>Pseudomonadota</taxon>
        <taxon>Gammaproteobacteria</taxon>
        <taxon>Oceanospirillales</taxon>
        <taxon>Halomonadaceae</taxon>
        <taxon>Aidingimonas</taxon>
    </lineage>
</organism>
<dbReference type="InterPro" id="IPR022224">
    <property type="entry name" value="DUF3750"/>
</dbReference>
<dbReference type="EMBL" id="FNNI01000002">
    <property type="protein sequence ID" value="SDW72448.1"/>
    <property type="molecule type" value="Genomic_DNA"/>
</dbReference>
<dbReference type="AlphaFoldDB" id="A0A1H2VVR6"/>
<reference evidence="1 2" key="1">
    <citation type="submission" date="2016-10" db="EMBL/GenBank/DDBJ databases">
        <authorList>
            <person name="de Groot N.N."/>
        </authorList>
    </citation>
    <scope>NUCLEOTIDE SEQUENCE [LARGE SCALE GENOMIC DNA]</scope>
    <source>
        <strain evidence="1 2">DSM 19219</strain>
    </source>
</reference>
<dbReference type="STRING" id="574349.SAMN05443545_102506"/>
<dbReference type="OrthoDB" id="199084at2"/>
<dbReference type="Proteomes" id="UP000198500">
    <property type="component" value="Unassembled WGS sequence"/>
</dbReference>
<protein>
    <recommendedName>
        <fullName evidence="3">DUF3750 domain-containing protein</fullName>
    </recommendedName>
</protein>
<keyword evidence="2" id="KW-1185">Reference proteome</keyword>
<sequence length="254" mass="27420">MKRLAKVAVAALLSLILLLSGPLLMLASSQVTLDHHWSSADRSSAGLAPAADQVQEAVVQVYSARAYHWRGAFGVHTWIATKEEGANHYRIYQVLSWRRPTVVINTGVPDRAWYGSIPELLADYRGQSAQALIPQIDAAVDYYPASQQYRAWPGPNSNSFVAWVIRNVSGLEVALPNTAIGKDFLFDERIAPTTGGHGVQLSLSGVLGIAVGLDAGVEFNLLGLSVGIDVRYPAFKLPGIGRLGMERPVAGDIY</sequence>
<evidence type="ECO:0000313" key="1">
    <source>
        <dbReference type="EMBL" id="SDW72448.1"/>
    </source>
</evidence>
<proteinExistence type="predicted"/>
<dbReference type="Pfam" id="PF12570">
    <property type="entry name" value="DUF3750"/>
    <property type="match status" value="1"/>
</dbReference>
<name>A0A1H2VVR6_9GAMM</name>
<gene>
    <name evidence="1" type="ORF">SAMN05443545_102506</name>
</gene>
<evidence type="ECO:0000313" key="2">
    <source>
        <dbReference type="Proteomes" id="UP000198500"/>
    </source>
</evidence>